<sequence>TNHTRNRGRSKEYFEFFSDDLAGNEQVEAEEDLQQDNIPQDREVEILKCPKACFHGTYKSPKVGPLIGSLMCRRSEACCYSNNSDGL</sequence>
<organism evidence="1 2">
    <name type="scientific">Eragrostis curvula</name>
    <name type="common">weeping love grass</name>
    <dbReference type="NCBI Taxonomy" id="38414"/>
    <lineage>
        <taxon>Eukaryota</taxon>
        <taxon>Viridiplantae</taxon>
        <taxon>Streptophyta</taxon>
        <taxon>Embryophyta</taxon>
        <taxon>Tracheophyta</taxon>
        <taxon>Spermatophyta</taxon>
        <taxon>Magnoliopsida</taxon>
        <taxon>Liliopsida</taxon>
        <taxon>Poales</taxon>
        <taxon>Poaceae</taxon>
        <taxon>PACMAD clade</taxon>
        <taxon>Chloridoideae</taxon>
        <taxon>Eragrostideae</taxon>
        <taxon>Eragrostidinae</taxon>
        <taxon>Eragrostis</taxon>
    </lineage>
</organism>
<evidence type="ECO:0000313" key="2">
    <source>
        <dbReference type="Proteomes" id="UP000324897"/>
    </source>
</evidence>
<proteinExistence type="predicted"/>
<dbReference type="AlphaFoldDB" id="A0A5J9VYE5"/>
<comment type="caution">
    <text evidence="1">The sequence shown here is derived from an EMBL/GenBank/DDBJ whole genome shotgun (WGS) entry which is preliminary data.</text>
</comment>
<protein>
    <submittedName>
        <fullName evidence="1">Uncharacterized protein</fullName>
    </submittedName>
</protein>
<feature type="non-terminal residue" evidence="1">
    <location>
        <position position="87"/>
    </location>
</feature>
<reference evidence="1 2" key="1">
    <citation type="journal article" date="2019" name="Sci. Rep.">
        <title>A high-quality genome of Eragrostis curvula grass provides insights into Poaceae evolution and supports new strategies to enhance forage quality.</title>
        <authorList>
            <person name="Carballo J."/>
            <person name="Santos B.A.C.M."/>
            <person name="Zappacosta D."/>
            <person name="Garbus I."/>
            <person name="Selva J.P."/>
            <person name="Gallo C.A."/>
            <person name="Diaz A."/>
            <person name="Albertini E."/>
            <person name="Caccamo M."/>
            <person name="Echenique V."/>
        </authorList>
    </citation>
    <scope>NUCLEOTIDE SEQUENCE [LARGE SCALE GENOMIC DNA]</scope>
    <source>
        <strain evidence="2">cv. Victoria</strain>
        <tissue evidence="1">Leaf</tissue>
    </source>
</reference>
<feature type="non-terminal residue" evidence="1">
    <location>
        <position position="1"/>
    </location>
</feature>
<gene>
    <name evidence="1" type="ORF">EJB05_13837</name>
</gene>
<name>A0A5J9VYE5_9POAL</name>
<dbReference type="Proteomes" id="UP000324897">
    <property type="component" value="Chromosome 4"/>
</dbReference>
<accession>A0A5J9VYE5</accession>
<evidence type="ECO:0000313" key="1">
    <source>
        <dbReference type="EMBL" id="TVU40374.1"/>
    </source>
</evidence>
<dbReference type="EMBL" id="RWGY01000007">
    <property type="protein sequence ID" value="TVU40374.1"/>
    <property type="molecule type" value="Genomic_DNA"/>
</dbReference>
<keyword evidence="2" id="KW-1185">Reference proteome</keyword>
<dbReference type="Gramene" id="TVU40374">
    <property type="protein sequence ID" value="TVU40374"/>
    <property type="gene ID" value="EJB05_13837"/>
</dbReference>